<evidence type="ECO:0000256" key="1">
    <source>
        <dbReference type="ARBA" id="ARBA00022737"/>
    </source>
</evidence>
<dbReference type="Proteomes" id="UP000023758">
    <property type="component" value="Unassembled WGS sequence"/>
</dbReference>
<evidence type="ECO:0000256" key="3">
    <source>
        <dbReference type="PROSITE-ProRule" id="PRU00023"/>
    </source>
</evidence>
<dbReference type="SMART" id="SM00248">
    <property type="entry name" value="ANK"/>
    <property type="match status" value="9"/>
</dbReference>
<feature type="repeat" description="ANK" evidence="3">
    <location>
        <begin position="196"/>
        <end position="220"/>
    </location>
</feature>
<dbReference type="Pfam" id="PF00023">
    <property type="entry name" value="Ank"/>
    <property type="match status" value="1"/>
</dbReference>
<dbReference type="Pfam" id="PF12796">
    <property type="entry name" value="Ank_2"/>
    <property type="match status" value="3"/>
</dbReference>
<accession>A0A022VR30</accession>
<dbReference type="PRINTS" id="PR01415">
    <property type="entry name" value="ANKYRIN"/>
</dbReference>
<dbReference type="InterPro" id="IPR002110">
    <property type="entry name" value="Ankyrin_rpt"/>
</dbReference>
<dbReference type="SUPFAM" id="SSF48403">
    <property type="entry name" value="Ankyrin repeat"/>
    <property type="match status" value="2"/>
</dbReference>
<dbReference type="HOGENOM" id="CLU_000134_48_8_1"/>
<dbReference type="PANTHER" id="PTHR24198">
    <property type="entry name" value="ANKYRIN REPEAT AND PROTEIN KINASE DOMAIN-CONTAINING PROTEIN"/>
    <property type="match status" value="1"/>
</dbReference>
<dbReference type="OrthoDB" id="4195796at2759"/>
<dbReference type="PROSITE" id="PS50297">
    <property type="entry name" value="ANK_REP_REGION"/>
    <property type="match status" value="1"/>
</dbReference>
<protein>
    <submittedName>
        <fullName evidence="4">Uncharacterized protein</fullName>
    </submittedName>
</protein>
<dbReference type="AlphaFoldDB" id="A0A022VR30"/>
<dbReference type="Gene3D" id="1.25.40.20">
    <property type="entry name" value="Ankyrin repeat-containing domain"/>
    <property type="match status" value="4"/>
</dbReference>
<dbReference type="PANTHER" id="PTHR24198:SF165">
    <property type="entry name" value="ANKYRIN REPEAT-CONTAINING PROTEIN-RELATED"/>
    <property type="match status" value="1"/>
</dbReference>
<name>A0A022VR30_TRIRU</name>
<proteinExistence type="predicted"/>
<gene>
    <name evidence="4" type="ORF">H103_08034</name>
</gene>
<dbReference type="GO" id="GO:0005737">
    <property type="term" value="C:cytoplasm"/>
    <property type="evidence" value="ECO:0007669"/>
    <property type="project" value="TreeGrafter"/>
</dbReference>
<organism evidence="4">
    <name type="scientific">Trichophyton rubrum CBS 288.86</name>
    <dbReference type="NCBI Taxonomy" id="1215330"/>
    <lineage>
        <taxon>Eukaryota</taxon>
        <taxon>Fungi</taxon>
        <taxon>Dikarya</taxon>
        <taxon>Ascomycota</taxon>
        <taxon>Pezizomycotina</taxon>
        <taxon>Eurotiomycetes</taxon>
        <taxon>Eurotiomycetidae</taxon>
        <taxon>Onygenales</taxon>
        <taxon>Arthrodermataceae</taxon>
        <taxon>Trichophyton</taxon>
    </lineage>
</organism>
<dbReference type="InterPro" id="IPR036770">
    <property type="entry name" value="Ankyrin_rpt-contain_sf"/>
</dbReference>
<reference evidence="4" key="1">
    <citation type="submission" date="2014-02" db="EMBL/GenBank/DDBJ databases">
        <title>The Genome Sequence of Trichophyton rubrum (morphotype fischeri) CBS 288.86.</title>
        <authorList>
            <consortium name="The Broad Institute Genomics Platform"/>
            <person name="Cuomo C.A."/>
            <person name="White T.C."/>
            <person name="Graser Y."/>
            <person name="Martinez-Rossi N."/>
            <person name="Heitman J."/>
            <person name="Young S.K."/>
            <person name="Zeng Q."/>
            <person name="Gargeya S."/>
            <person name="Abouelleil A."/>
            <person name="Alvarado L."/>
            <person name="Chapman S.B."/>
            <person name="Gainer-Dewar J."/>
            <person name="Goldberg J."/>
            <person name="Griggs A."/>
            <person name="Gujja S."/>
            <person name="Hansen M."/>
            <person name="Howarth C."/>
            <person name="Imamovic A."/>
            <person name="Larimer J."/>
            <person name="Martinez D."/>
            <person name="Murphy C."/>
            <person name="Pearson M.D."/>
            <person name="Persinoti G."/>
            <person name="Poon T."/>
            <person name="Priest M."/>
            <person name="Roberts A.D."/>
            <person name="Saif S."/>
            <person name="Shea T.D."/>
            <person name="Sykes S.N."/>
            <person name="Wortman J."/>
            <person name="Nusbaum C."/>
            <person name="Birren B."/>
        </authorList>
    </citation>
    <scope>NUCLEOTIDE SEQUENCE [LARGE SCALE GENOMIC DNA]</scope>
    <source>
        <strain evidence="4">CBS 288.86</strain>
    </source>
</reference>
<dbReference type="PROSITE" id="PS50088">
    <property type="entry name" value="ANK_REPEAT"/>
    <property type="match status" value="1"/>
</dbReference>
<evidence type="ECO:0000313" key="4">
    <source>
        <dbReference type="EMBL" id="EZF48399.1"/>
    </source>
</evidence>
<dbReference type="EMBL" id="KK207929">
    <property type="protein sequence ID" value="EZF48399.1"/>
    <property type="molecule type" value="Genomic_DNA"/>
</dbReference>
<keyword evidence="1" id="KW-0677">Repeat</keyword>
<keyword evidence="2 3" id="KW-0040">ANK repeat</keyword>
<sequence length="378" mass="40947">MSTRIARLSFYVRAVKKFLDLGVGVNWKASPRGPTALQSAALGGHIEVARHLLGIKGVKLRYVNDLGSVLGHAIHGGNASMAADTGNPDIMKLLLADERVDPNLRVGIRRTALHIAVRKGRHAVQKLLVEHSGVDPDLKAGPLGRTPLLEAMKAPAETRYAKASSAAYIEILLEWGANIEKLLLDAGADVRAVDREGRTALALAAQYNNLETVDLLLRHGGIDPNICDYAGLTPLLSLLSATCEDHFGVISALVSCDRVDINLQDDFGNTALHYATHRTCTRSVKILLEREEDDVHIKNNVGLSPIALAATRATPLMVAIKNTSIVKWLLSMKTVDVDAENDPGMTPLKWASEAKDQSIVELLLEKMDIDTLAVCYTQ</sequence>
<evidence type="ECO:0000256" key="2">
    <source>
        <dbReference type="ARBA" id="ARBA00023043"/>
    </source>
</evidence>